<evidence type="ECO:0000256" key="4">
    <source>
        <dbReference type="ARBA" id="ARBA00023002"/>
    </source>
</evidence>
<dbReference type="Gene3D" id="3.40.50.720">
    <property type="entry name" value="NAD(P)-binding Rossmann-like Domain"/>
    <property type="match status" value="1"/>
</dbReference>
<comment type="caution">
    <text evidence="10">The sequence shown here is derived from an EMBL/GenBank/DDBJ whole genome shotgun (WGS) entry which is preliminary data.</text>
</comment>
<keyword evidence="6" id="KW-0443">Lipid metabolism</keyword>
<name>A0AB33Z5I6_9GAMM</name>
<sequence>MKIDSIAVIGAGVMGSGIAAQIANAGKKVLLLDIVPEGAEDRSIIAQTALKKLLNTKPAALMHKRNAKNITPGNLEDNFNDLATVDWIIEVIVERLDLKQDLYKKIDAIRKPDCIISSNTSTLPLSDLTAGTSKDFSRHFLITHFFNPPRYMRLLEMVVGPDTQPKVVECLSHFCDYKLGKGVVKCHDTPGFIANRIGTYWIQTALLDAIRLKLTVDEADSLAGTPMGVPKTGIFGLMDLVGIDIMPYVLESMVHSLPKHDPFQEQAVIPDIVKKMITDGYIGRKGKGGFYRLSTLNGKKTKESINLITGEYAPHKQTTLESLKPSVKKDLRKLVSFDDKGGQFAWSVLSKTLCYSASLVPEISDNIESIDRAMKLGYNWKYGPFELLDKVGVDWFINKLNDNQQPIPPFLLAAQGKTFYSFENEQALSLNLAGEYRPVEKHEGVLTLTDIKQSQRPIKSNSSASLWDIGDGVLCLEFHSKMNSIDPDILALIGSTVEIIPTNYKALVLYNEADNYSVGANIGLALFAANTAAWPQINQMVKSGQDTYKAMKYAPFPVVGAPSGMALGGGCESLLHCDAIQAHAESYLGLVEVGVGLIPSWGGCKELLTRWMLNPIRAKGPMPAISKAFELISTATVSSSAEEAKSHLFMRPTDGITMNRERLLFDAKHKALELVDGYLAPEEAEVSLPGSTARIALNLAVNNFVNTGKATPYDSTVADQLAMVLSGGDTDITELHSEDGLYALERQAFVTLIKNTNTLDRMQHTLETGKPLRN</sequence>
<dbReference type="PANTHER" id="PTHR48075:SF7">
    <property type="entry name" value="3-HYDROXYACYL-COA DEHYDROGENASE-RELATED"/>
    <property type="match status" value="1"/>
</dbReference>
<feature type="domain" description="3-hydroxyacyl-CoA dehydrogenase C-terminal" evidence="8">
    <location>
        <begin position="365"/>
        <end position="397"/>
    </location>
</feature>
<evidence type="ECO:0000256" key="5">
    <source>
        <dbReference type="ARBA" id="ARBA00023027"/>
    </source>
</evidence>
<gene>
    <name evidence="10" type="ORF">L196_01445</name>
</gene>
<protein>
    <submittedName>
        <fullName evidence="10">3-hydroxyacyl-CoA dehydrogenase</fullName>
    </submittedName>
</protein>
<dbReference type="InterPro" id="IPR008927">
    <property type="entry name" value="6-PGluconate_DH-like_C_sf"/>
</dbReference>
<keyword evidence="5" id="KW-0520">NAD</keyword>
<evidence type="ECO:0000259" key="8">
    <source>
        <dbReference type="Pfam" id="PF00725"/>
    </source>
</evidence>
<evidence type="ECO:0000256" key="2">
    <source>
        <dbReference type="ARBA" id="ARBA00022832"/>
    </source>
</evidence>
<accession>A0AB33Z5I6</accession>
<dbReference type="EMBL" id="ASHL01000001">
    <property type="protein sequence ID" value="EPD14122.1"/>
    <property type="molecule type" value="Genomic_DNA"/>
</dbReference>
<dbReference type="InterPro" id="IPR029045">
    <property type="entry name" value="ClpP/crotonase-like_dom_sf"/>
</dbReference>
<organism evidence="10 11">
    <name type="scientific">Cycloclasticus pugetii</name>
    <dbReference type="NCBI Taxonomy" id="34068"/>
    <lineage>
        <taxon>Bacteria</taxon>
        <taxon>Pseudomonadati</taxon>
        <taxon>Pseudomonadota</taxon>
        <taxon>Gammaproteobacteria</taxon>
        <taxon>Thiotrichales</taxon>
        <taxon>Piscirickettsiaceae</taxon>
        <taxon>Cycloclasticus</taxon>
    </lineage>
</organism>
<dbReference type="PANTHER" id="PTHR48075">
    <property type="entry name" value="3-HYDROXYACYL-COA DEHYDROGENASE FAMILY PROTEIN"/>
    <property type="match status" value="1"/>
</dbReference>
<proteinExistence type="predicted"/>
<dbReference type="SUPFAM" id="SSF51735">
    <property type="entry name" value="NAD(P)-binding Rossmann-fold domains"/>
    <property type="match status" value="1"/>
</dbReference>
<keyword evidence="11" id="KW-1185">Reference proteome</keyword>
<reference evidence="10 11" key="1">
    <citation type="journal article" date="2013" name="Genome Announc.">
        <title>Genome Sequence of the Pyrene- and Fluoranthene-Degrading Bacterium Cycloclasticus sp. Strain PY97M.</title>
        <authorList>
            <person name="Cui Z."/>
            <person name="Xu G."/>
            <person name="Li Q."/>
            <person name="Gao W."/>
            <person name="Zheng L."/>
        </authorList>
    </citation>
    <scope>NUCLEOTIDE SEQUENCE [LARGE SCALE GENOMIC DNA]</scope>
    <source>
        <strain evidence="10 11">PY97M</strain>
    </source>
</reference>
<evidence type="ECO:0000313" key="10">
    <source>
        <dbReference type="EMBL" id="EPD14122.1"/>
    </source>
</evidence>
<keyword evidence="2" id="KW-0276">Fatty acid metabolism</keyword>
<dbReference type="Gene3D" id="1.10.1040.50">
    <property type="match status" value="1"/>
</dbReference>
<feature type="domain" description="3-hydroxyacyl-CoA dehydrogenase NAD binding" evidence="9">
    <location>
        <begin position="6"/>
        <end position="188"/>
    </location>
</feature>
<evidence type="ECO:0000256" key="3">
    <source>
        <dbReference type="ARBA" id="ARBA00022963"/>
    </source>
</evidence>
<feature type="domain" description="3-hydroxyacyl-CoA dehydrogenase C-terminal" evidence="8">
    <location>
        <begin position="191"/>
        <end position="292"/>
    </location>
</feature>
<evidence type="ECO:0000259" key="9">
    <source>
        <dbReference type="Pfam" id="PF02737"/>
    </source>
</evidence>
<dbReference type="RefSeq" id="WP_016389678.1">
    <property type="nucleotide sequence ID" value="NZ_KE646805.1"/>
</dbReference>
<dbReference type="GO" id="GO:0003857">
    <property type="term" value="F:(3S)-3-hydroxyacyl-CoA dehydrogenase (NAD+) activity"/>
    <property type="evidence" value="ECO:0007669"/>
    <property type="project" value="UniProtKB-EC"/>
</dbReference>
<comment type="pathway">
    <text evidence="1">Lipid metabolism; fatty acid beta-oxidation.</text>
</comment>
<dbReference type="CDD" id="cd06558">
    <property type="entry name" value="crotonase-like"/>
    <property type="match status" value="1"/>
</dbReference>
<dbReference type="InterPro" id="IPR036291">
    <property type="entry name" value="NAD(P)-bd_dom_sf"/>
</dbReference>
<dbReference type="Pfam" id="PF02737">
    <property type="entry name" value="3HCDH_N"/>
    <property type="match status" value="1"/>
</dbReference>
<dbReference type="SUPFAM" id="SSF52096">
    <property type="entry name" value="ClpP/crotonase"/>
    <property type="match status" value="1"/>
</dbReference>
<keyword evidence="4" id="KW-0560">Oxidoreductase</keyword>
<dbReference type="Gene3D" id="3.90.226.10">
    <property type="entry name" value="2-enoyl-CoA Hydratase, Chain A, domain 1"/>
    <property type="match status" value="1"/>
</dbReference>
<dbReference type="Pfam" id="PF00378">
    <property type="entry name" value="ECH_1"/>
    <property type="match status" value="1"/>
</dbReference>
<dbReference type="GO" id="GO:0006631">
    <property type="term" value="P:fatty acid metabolic process"/>
    <property type="evidence" value="ECO:0007669"/>
    <property type="project" value="UniProtKB-KW"/>
</dbReference>
<dbReference type="InterPro" id="IPR006176">
    <property type="entry name" value="3-OHacyl-CoA_DH_NAD-bd"/>
</dbReference>
<dbReference type="GO" id="GO:0016042">
    <property type="term" value="P:lipid catabolic process"/>
    <property type="evidence" value="ECO:0007669"/>
    <property type="project" value="UniProtKB-KW"/>
</dbReference>
<evidence type="ECO:0000256" key="7">
    <source>
        <dbReference type="ARBA" id="ARBA00049556"/>
    </source>
</evidence>
<dbReference type="InterPro" id="IPR001753">
    <property type="entry name" value="Enoyl-CoA_hydra/iso"/>
</dbReference>
<dbReference type="GO" id="GO:0070403">
    <property type="term" value="F:NAD+ binding"/>
    <property type="evidence" value="ECO:0007669"/>
    <property type="project" value="InterPro"/>
</dbReference>
<evidence type="ECO:0000256" key="1">
    <source>
        <dbReference type="ARBA" id="ARBA00005005"/>
    </source>
</evidence>
<dbReference type="InterPro" id="IPR006108">
    <property type="entry name" value="3HC_DH_C"/>
</dbReference>
<evidence type="ECO:0000256" key="6">
    <source>
        <dbReference type="ARBA" id="ARBA00023098"/>
    </source>
</evidence>
<keyword evidence="3" id="KW-0442">Lipid degradation</keyword>
<dbReference type="AlphaFoldDB" id="A0AB33Z5I6"/>
<comment type="catalytic activity">
    <reaction evidence="7">
        <text>a (3S)-3-hydroxyacyl-CoA + NAD(+) = a 3-oxoacyl-CoA + NADH + H(+)</text>
        <dbReference type="Rhea" id="RHEA:22432"/>
        <dbReference type="ChEBI" id="CHEBI:15378"/>
        <dbReference type="ChEBI" id="CHEBI:57318"/>
        <dbReference type="ChEBI" id="CHEBI:57540"/>
        <dbReference type="ChEBI" id="CHEBI:57945"/>
        <dbReference type="ChEBI" id="CHEBI:90726"/>
        <dbReference type="EC" id="1.1.1.35"/>
    </reaction>
</comment>
<dbReference type="Pfam" id="PF00725">
    <property type="entry name" value="3HCDH"/>
    <property type="match status" value="2"/>
</dbReference>
<evidence type="ECO:0000313" key="11">
    <source>
        <dbReference type="Proteomes" id="UP000015462"/>
    </source>
</evidence>
<dbReference type="SUPFAM" id="SSF48179">
    <property type="entry name" value="6-phosphogluconate dehydrogenase C-terminal domain-like"/>
    <property type="match status" value="2"/>
</dbReference>
<dbReference type="Proteomes" id="UP000015462">
    <property type="component" value="Unassembled WGS sequence"/>
</dbReference>